<proteinExistence type="predicted"/>
<dbReference type="EMBL" id="AVFL01000002">
    <property type="protein sequence ID" value="EWY42037.1"/>
    <property type="molecule type" value="Genomic_DNA"/>
</dbReference>
<dbReference type="GO" id="GO:0016787">
    <property type="term" value="F:hydrolase activity"/>
    <property type="evidence" value="ECO:0007669"/>
    <property type="project" value="InterPro"/>
</dbReference>
<dbReference type="PANTHER" id="PTHR39323:SF1">
    <property type="entry name" value="BLR1149 PROTEIN"/>
    <property type="match status" value="1"/>
</dbReference>
<dbReference type="InterPro" id="IPR029052">
    <property type="entry name" value="Metallo-depent_PP-like"/>
</dbReference>
<name>W9HBF2_9PROT</name>
<evidence type="ECO:0000259" key="1">
    <source>
        <dbReference type="Pfam" id="PF00149"/>
    </source>
</evidence>
<dbReference type="Proteomes" id="UP000019486">
    <property type="component" value="Unassembled WGS sequence"/>
</dbReference>
<dbReference type="PANTHER" id="PTHR39323">
    <property type="entry name" value="BLR1149 PROTEIN"/>
    <property type="match status" value="1"/>
</dbReference>
<sequence>MTLNGVDLLADLSGALLWPDRRLLVVADLHLEKGSAFAQRGQLLPPYDTGATLARLEGVIERHQPETVICLGDSFHDRRAADRLSRPDAERIARLTAARDWIWVTGNHDPEPPAHLGGRIADAVTLGALCFRHEATAGAGGGGGGEVSGHYHPVAAVRARGRRVRARCFASDGKRLIMPSFGAYTGGLNVLDRVLAPLLGRRFQVHIMGREKLFEFPSARLEPDLERAFRMPAASGVVG</sequence>
<dbReference type="SUPFAM" id="SSF56300">
    <property type="entry name" value="Metallo-dependent phosphatases"/>
    <property type="match status" value="1"/>
</dbReference>
<keyword evidence="3" id="KW-1185">Reference proteome</keyword>
<dbReference type="InterPro" id="IPR004843">
    <property type="entry name" value="Calcineurin-like_PHP"/>
</dbReference>
<dbReference type="InterPro" id="IPR026336">
    <property type="entry name" value="PdeM-like"/>
</dbReference>
<accession>W9HBF2</accession>
<evidence type="ECO:0000313" key="2">
    <source>
        <dbReference type="EMBL" id="EWY42037.1"/>
    </source>
</evidence>
<comment type="caution">
    <text evidence="2">The sequence shown here is derived from an EMBL/GenBank/DDBJ whole genome shotgun (WGS) entry which is preliminary data.</text>
</comment>
<gene>
    <name evidence="2" type="ORF">N825_19065</name>
</gene>
<dbReference type="Pfam" id="PF00149">
    <property type="entry name" value="Metallophos"/>
    <property type="match status" value="1"/>
</dbReference>
<dbReference type="Gene3D" id="3.60.21.10">
    <property type="match status" value="1"/>
</dbReference>
<dbReference type="NCBIfam" id="TIGR04123">
    <property type="entry name" value="P_estr_lig_assc"/>
    <property type="match status" value="1"/>
</dbReference>
<feature type="domain" description="Calcineurin-like phosphoesterase" evidence="1">
    <location>
        <begin position="22"/>
        <end position="150"/>
    </location>
</feature>
<reference evidence="2 3" key="1">
    <citation type="submission" date="2013-08" db="EMBL/GenBank/DDBJ databases">
        <title>The genome sequence of Skermanella stibiiresistens.</title>
        <authorList>
            <person name="Zhu W."/>
            <person name="Wang G."/>
        </authorList>
    </citation>
    <scope>NUCLEOTIDE SEQUENCE [LARGE SCALE GENOMIC DNA]</scope>
    <source>
        <strain evidence="2 3">SB22</strain>
    </source>
</reference>
<dbReference type="InterPro" id="IPR024173">
    <property type="entry name" value="Pesterase_MJ0037-like"/>
</dbReference>
<dbReference type="PATRIC" id="fig|1385369.3.peg.740"/>
<organism evidence="2 3">
    <name type="scientific">Skermanella stibiiresistens SB22</name>
    <dbReference type="NCBI Taxonomy" id="1385369"/>
    <lineage>
        <taxon>Bacteria</taxon>
        <taxon>Pseudomonadati</taxon>
        <taxon>Pseudomonadota</taxon>
        <taxon>Alphaproteobacteria</taxon>
        <taxon>Rhodospirillales</taxon>
        <taxon>Azospirillaceae</taxon>
        <taxon>Skermanella</taxon>
    </lineage>
</organism>
<dbReference type="PIRSF" id="PIRSF000887">
    <property type="entry name" value="Pesterase_MJ0037"/>
    <property type="match status" value="1"/>
</dbReference>
<protein>
    <submittedName>
        <fullName evidence="2">Metallophosphatase</fullName>
    </submittedName>
</protein>
<dbReference type="AlphaFoldDB" id="W9HBF2"/>
<dbReference type="STRING" id="1385369.N825_19065"/>
<evidence type="ECO:0000313" key="3">
    <source>
        <dbReference type="Proteomes" id="UP000019486"/>
    </source>
</evidence>